<proteinExistence type="predicted"/>
<gene>
    <name evidence="1" type="ORF">EZV62_015036</name>
</gene>
<dbReference type="Proteomes" id="UP000323000">
    <property type="component" value="Chromosome 6"/>
</dbReference>
<dbReference type="EMBL" id="VAHF01000006">
    <property type="protein sequence ID" value="TXG60463.1"/>
    <property type="molecule type" value="Genomic_DNA"/>
</dbReference>
<evidence type="ECO:0000313" key="2">
    <source>
        <dbReference type="Proteomes" id="UP000323000"/>
    </source>
</evidence>
<name>A0A5C7HTM1_9ROSI</name>
<protein>
    <submittedName>
        <fullName evidence="1">Uncharacterized protein</fullName>
    </submittedName>
</protein>
<sequence length="90" mass="9719">MESSSDMVRGVAAVAMEFPATNAGDRYQSHSHLQTKTRGLFAQGLSLENGIAEEVKKIFTMLNEAEVPSEDVVGMPLLAVLLGLFTFEST</sequence>
<accession>A0A5C7HTM1</accession>
<keyword evidence="2" id="KW-1185">Reference proteome</keyword>
<organism evidence="1 2">
    <name type="scientific">Acer yangbiense</name>
    <dbReference type="NCBI Taxonomy" id="1000413"/>
    <lineage>
        <taxon>Eukaryota</taxon>
        <taxon>Viridiplantae</taxon>
        <taxon>Streptophyta</taxon>
        <taxon>Embryophyta</taxon>
        <taxon>Tracheophyta</taxon>
        <taxon>Spermatophyta</taxon>
        <taxon>Magnoliopsida</taxon>
        <taxon>eudicotyledons</taxon>
        <taxon>Gunneridae</taxon>
        <taxon>Pentapetalae</taxon>
        <taxon>rosids</taxon>
        <taxon>malvids</taxon>
        <taxon>Sapindales</taxon>
        <taxon>Sapindaceae</taxon>
        <taxon>Hippocastanoideae</taxon>
        <taxon>Acereae</taxon>
        <taxon>Acer</taxon>
    </lineage>
</organism>
<evidence type="ECO:0000313" key="1">
    <source>
        <dbReference type="EMBL" id="TXG60463.1"/>
    </source>
</evidence>
<comment type="caution">
    <text evidence="1">The sequence shown here is derived from an EMBL/GenBank/DDBJ whole genome shotgun (WGS) entry which is preliminary data.</text>
</comment>
<dbReference type="OrthoDB" id="1748751at2759"/>
<dbReference type="AlphaFoldDB" id="A0A5C7HTM1"/>
<reference evidence="2" key="1">
    <citation type="journal article" date="2019" name="Gigascience">
        <title>De novo genome assembly of the endangered Acer yangbiense, a plant species with extremely small populations endemic to Yunnan Province, China.</title>
        <authorList>
            <person name="Yang J."/>
            <person name="Wariss H.M."/>
            <person name="Tao L."/>
            <person name="Zhang R."/>
            <person name="Yun Q."/>
            <person name="Hollingsworth P."/>
            <person name="Dao Z."/>
            <person name="Luo G."/>
            <person name="Guo H."/>
            <person name="Ma Y."/>
            <person name="Sun W."/>
        </authorList>
    </citation>
    <scope>NUCLEOTIDE SEQUENCE [LARGE SCALE GENOMIC DNA]</scope>
    <source>
        <strain evidence="2">cv. Malutang</strain>
    </source>
</reference>